<gene>
    <name evidence="2" type="ORF">PG991_000777</name>
</gene>
<dbReference type="Proteomes" id="UP001396898">
    <property type="component" value="Unassembled WGS sequence"/>
</dbReference>
<name>A0ABR1SUB6_9PEZI</name>
<feature type="region of interest" description="Disordered" evidence="1">
    <location>
        <begin position="1"/>
        <end position="20"/>
    </location>
</feature>
<proteinExistence type="predicted"/>
<comment type="caution">
    <text evidence="2">The sequence shown here is derived from an EMBL/GenBank/DDBJ whole genome shotgun (WGS) entry which is preliminary data.</text>
</comment>
<keyword evidence="3" id="KW-1185">Reference proteome</keyword>
<evidence type="ECO:0000313" key="3">
    <source>
        <dbReference type="Proteomes" id="UP001396898"/>
    </source>
</evidence>
<sequence length="77" mass="8417">MPPKKNDKKGGKKAPGLSVGSSLAAETLHNILANQAEVPKKKAPEVKPLYVPLPKQTEAEIDDLTFTYADFRDAERI</sequence>
<reference evidence="2 3" key="1">
    <citation type="submission" date="2023-01" db="EMBL/GenBank/DDBJ databases">
        <title>Analysis of 21 Apiospora genomes using comparative genomics revels a genus with tremendous synthesis potential of carbohydrate active enzymes and secondary metabolites.</title>
        <authorList>
            <person name="Sorensen T."/>
        </authorList>
    </citation>
    <scope>NUCLEOTIDE SEQUENCE [LARGE SCALE GENOMIC DNA]</scope>
    <source>
        <strain evidence="2 3">CBS 20057</strain>
    </source>
</reference>
<dbReference type="EMBL" id="JAQQWI010000002">
    <property type="protein sequence ID" value="KAK8037431.1"/>
    <property type="molecule type" value="Genomic_DNA"/>
</dbReference>
<organism evidence="2 3">
    <name type="scientific">Apiospora marii</name>
    <dbReference type="NCBI Taxonomy" id="335849"/>
    <lineage>
        <taxon>Eukaryota</taxon>
        <taxon>Fungi</taxon>
        <taxon>Dikarya</taxon>
        <taxon>Ascomycota</taxon>
        <taxon>Pezizomycotina</taxon>
        <taxon>Sordariomycetes</taxon>
        <taxon>Xylariomycetidae</taxon>
        <taxon>Amphisphaeriales</taxon>
        <taxon>Apiosporaceae</taxon>
        <taxon>Apiospora</taxon>
    </lineage>
</organism>
<accession>A0ABR1SUB6</accession>
<protein>
    <submittedName>
        <fullName evidence="2">Uncharacterized protein</fullName>
    </submittedName>
</protein>
<evidence type="ECO:0000313" key="2">
    <source>
        <dbReference type="EMBL" id="KAK8037431.1"/>
    </source>
</evidence>
<evidence type="ECO:0000256" key="1">
    <source>
        <dbReference type="SAM" id="MobiDB-lite"/>
    </source>
</evidence>